<feature type="chain" id="PRO_5012120265" description="TrbM protein" evidence="1">
    <location>
        <begin position="22"/>
        <end position="82"/>
    </location>
</feature>
<feature type="signal peptide" evidence="1">
    <location>
        <begin position="1"/>
        <end position="21"/>
    </location>
</feature>
<sequence>MRKLVSIVLGAATLVPLGAHAEMSDTDYCNLLSSIYREYVGANRASGAVPEAIAGCATNPAGSIPVLEQALRDNQIDLPRRN</sequence>
<keyword evidence="1" id="KW-0732">Signal</keyword>
<reference evidence="3" key="1">
    <citation type="submission" date="2017-02" db="EMBL/GenBank/DDBJ databases">
        <authorList>
            <person name="Varghese N."/>
            <person name="Submissions S."/>
        </authorList>
    </citation>
    <scope>NUCLEOTIDE SEQUENCE [LARGE SCALE GENOMIC DNA]</scope>
    <source>
        <strain evidence="3">ATCC 27094</strain>
    </source>
</reference>
<name>A0A1T4SSG8_9HYPH</name>
<keyword evidence="3" id="KW-1185">Reference proteome</keyword>
<evidence type="ECO:0000256" key="1">
    <source>
        <dbReference type="SAM" id="SignalP"/>
    </source>
</evidence>
<organism evidence="2 3">
    <name type="scientific">Enhydrobacter aerosaccus</name>
    <dbReference type="NCBI Taxonomy" id="225324"/>
    <lineage>
        <taxon>Bacteria</taxon>
        <taxon>Pseudomonadati</taxon>
        <taxon>Pseudomonadota</taxon>
        <taxon>Alphaproteobacteria</taxon>
        <taxon>Hyphomicrobiales</taxon>
        <taxon>Enhydrobacter</taxon>
    </lineage>
</organism>
<accession>A0A1T4SSG8</accession>
<gene>
    <name evidence="2" type="ORF">SAMN02745126_05087</name>
</gene>
<evidence type="ECO:0008006" key="4">
    <source>
        <dbReference type="Google" id="ProtNLM"/>
    </source>
</evidence>
<evidence type="ECO:0000313" key="3">
    <source>
        <dbReference type="Proteomes" id="UP000190092"/>
    </source>
</evidence>
<dbReference type="EMBL" id="FUWJ01000009">
    <property type="protein sequence ID" value="SKA31092.1"/>
    <property type="molecule type" value="Genomic_DNA"/>
</dbReference>
<dbReference type="AlphaFoldDB" id="A0A1T4SSG8"/>
<proteinExistence type="predicted"/>
<dbReference type="STRING" id="225324.SAMN02745126_05087"/>
<evidence type="ECO:0000313" key="2">
    <source>
        <dbReference type="EMBL" id="SKA31092.1"/>
    </source>
</evidence>
<protein>
    <recommendedName>
        <fullName evidence="4">TrbM protein</fullName>
    </recommendedName>
</protein>
<dbReference type="Proteomes" id="UP000190092">
    <property type="component" value="Unassembled WGS sequence"/>
</dbReference>
<dbReference type="RefSeq" id="WP_170921130.1">
    <property type="nucleotide sequence ID" value="NZ_FUWJ01000009.1"/>
</dbReference>